<dbReference type="AlphaFoldDB" id="A0A806XAN0"/>
<dbReference type="EMBL" id="CP012871">
    <property type="protein sequence ID" value="ALR78032.1"/>
    <property type="molecule type" value="Genomic_DNA"/>
</dbReference>
<evidence type="ECO:0000256" key="1">
    <source>
        <dbReference type="SAM" id="SignalP"/>
    </source>
</evidence>
<proteinExistence type="predicted"/>
<sequence>MKKLIIALFLFPFAFTSFAAEMSPSCQQYFKAIDDYLEMAGKNEAMKAQLDTMKGQYEQGKQQMASLPAESQEQACKPALASIEQAMTQLKSMQ</sequence>
<dbReference type="Pfam" id="PF17274">
    <property type="entry name" value="DUF5339"/>
    <property type="match status" value="1"/>
</dbReference>
<name>A0A806XAN0_9ENTR</name>
<evidence type="ECO:0000313" key="2">
    <source>
        <dbReference type="EMBL" id="ALR78032.1"/>
    </source>
</evidence>
<dbReference type="KEGG" id="kle:AO703_17645"/>
<accession>A0A806XAN0</accession>
<protein>
    <recommendedName>
        <fullName evidence="4">TonB-dependent receptor</fullName>
    </recommendedName>
</protein>
<dbReference type="RefSeq" id="WP_062741962.1">
    <property type="nucleotide sequence ID" value="NZ_CP012871.1"/>
</dbReference>
<dbReference type="Proteomes" id="UP000069162">
    <property type="component" value="Chromosome"/>
</dbReference>
<dbReference type="InterPro" id="IPR020493">
    <property type="entry name" value="Uncharacterised_HI0310"/>
</dbReference>
<evidence type="ECO:0000313" key="3">
    <source>
        <dbReference type="Proteomes" id="UP000069162"/>
    </source>
</evidence>
<reference evidence="3" key="1">
    <citation type="submission" date="2015-10" db="EMBL/GenBank/DDBJ databases">
        <title>Complete Genome Sequencing of Klebsiella sp. strain G5.</title>
        <authorList>
            <person name="Chan K.-G."/>
            <person name="Chen J.-W."/>
        </authorList>
    </citation>
    <scope>NUCLEOTIDE SEQUENCE [LARGE SCALE GENOMIC DNA]</scope>
    <source>
        <strain evidence="3">G5</strain>
    </source>
</reference>
<evidence type="ECO:0008006" key="4">
    <source>
        <dbReference type="Google" id="ProtNLM"/>
    </source>
</evidence>
<keyword evidence="1" id="KW-0732">Signal</keyword>
<dbReference type="OrthoDB" id="5678640at2"/>
<feature type="signal peptide" evidence="1">
    <location>
        <begin position="1"/>
        <end position="19"/>
    </location>
</feature>
<gene>
    <name evidence="2" type="ORF">AO703_17645</name>
</gene>
<organism evidence="2 3">
    <name type="scientific">[Enterobacter] lignolyticus</name>
    <dbReference type="NCBI Taxonomy" id="1334193"/>
    <lineage>
        <taxon>Bacteria</taxon>
        <taxon>Pseudomonadati</taxon>
        <taxon>Pseudomonadota</taxon>
        <taxon>Gammaproteobacteria</taxon>
        <taxon>Enterobacterales</taxon>
        <taxon>Enterobacteriaceae</taxon>
        <taxon>Pluralibacter</taxon>
    </lineage>
</organism>
<feature type="chain" id="PRO_5032657371" description="TonB-dependent receptor" evidence="1">
    <location>
        <begin position="20"/>
        <end position="94"/>
    </location>
</feature>